<feature type="signal peptide" evidence="1">
    <location>
        <begin position="1"/>
        <end position="27"/>
    </location>
</feature>
<evidence type="ECO:0000256" key="1">
    <source>
        <dbReference type="SAM" id="SignalP"/>
    </source>
</evidence>
<comment type="caution">
    <text evidence="2">The sequence shown here is derived from an EMBL/GenBank/DDBJ whole genome shotgun (WGS) entry which is preliminary data.</text>
</comment>
<evidence type="ECO:0000313" key="2">
    <source>
        <dbReference type="EMBL" id="TDB65596.1"/>
    </source>
</evidence>
<feature type="chain" id="PRO_5044371902" evidence="1">
    <location>
        <begin position="28"/>
        <end position="451"/>
    </location>
</feature>
<dbReference type="EMBL" id="RRZK01000008">
    <property type="protein sequence ID" value="TDB65596.1"/>
    <property type="molecule type" value="Genomic_DNA"/>
</dbReference>
<dbReference type="InterPro" id="IPR010752">
    <property type="entry name" value="DUF1329"/>
</dbReference>
<dbReference type="Gene3D" id="2.50.20.10">
    <property type="entry name" value="Lipoprotein localisation LolA/LolB/LppX"/>
    <property type="match status" value="1"/>
</dbReference>
<accession>A0A1H2N2V3</accession>
<dbReference type="RefSeq" id="WP_093218903.1">
    <property type="nucleotide sequence ID" value="NZ_LT629803.1"/>
</dbReference>
<reference evidence="3" key="1">
    <citation type="journal article" date="2019" name="bioRxiv">
        <title>Bacterially produced spermidine induces plant systemic susceptibility to pathogens.</title>
        <authorList>
            <person name="Melnyk R.A."/>
            <person name="Beskrovnaya P.A."/>
            <person name="Liu Z."/>
            <person name="Song Y."/>
            <person name="Haney C.H."/>
        </authorList>
    </citation>
    <scope>NUCLEOTIDE SEQUENCE [LARGE SCALE GENOMIC DNA]</scope>
    <source>
        <strain evidence="3">Dha-51</strain>
    </source>
</reference>
<keyword evidence="3" id="KW-1185">Reference proteome</keyword>
<dbReference type="Pfam" id="PF07044">
    <property type="entry name" value="DUF1329"/>
    <property type="match status" value="1"/>
</dbReference>
<sequence length="451" mass="50420">MNTILRAARLSGMASALLLALSSQAHAQISADQAARLGKDLTPLGGEMAGNADGSIPAYTGGLAQPPAGWTPEQGYIDPYANEKPLFTITAANMAQYKDKITPGMQALLAKYPSYSMPVYPTHRTAMVPAAIADKVKQEAVHAELNGFGINNLNGSTTPFPIPKNGLEAIWNHNVRYLGGGLQRTYASFPVRSGGDYYALRIEENRVFDSNMDKQSDNRLLNYSARFISPATLAGTVQLVQEPIDQVKEVRSAWIYNVGQRRVRRAPDLAYDNVNDGTEGLRVTDDFDGYNGAPDRFDWKLVGKREMYVPYNDYKLGSKQAKYKDILTANTPNPDFMRYELHRVWVVEGTLRPDAKHVYGKRVMYLDEDSWTVLASDAYDTRGTLWRIGVHPLVQFYDAQVPWYRANIWHDLSNGGYYLAGLANEEAQPWKFGIKGRFVDFQPDALRRMGK</sequence>
<organism evidence="2 3">
    <name type="scientific">Pseudomonas vancouverensis</name>
    <dbReference type="NCBI Taxonomy" id="95300"/>
    <lineage>
        <taxon>Bacteria</taxon>
        <taxon>Pseudomonadati</taxon>
        <taxon>Pseudomonadota</taxon>
        <taxon>Gammaproteobacteria</taxon>
        <taxon>Pseudomonadales</taxon>
        <taxon>Pseudomonadaceae</taxon>
        <taxon>Pseudomonas</taxon>
    </lineage>
</organism>
<proteinExistence type="predicted"/>
<dbReference type="CDD" id="cd16329">
    <property type="entry name" value="LolA_like"/>
    <property type="match status" value="1"/>
</dbReference>
<evidence type="ECO:0000313" key="3">
    <source>
        <dbReference type="Proteomes" id="UP000295254"/>
    </source>
</evidence>
<dbReference type="OrthoDB" id="6751304at2"/>
<protein>
    <submittedName>
        <fullName evidence="2">DUF1329 domain-containing protein</fullName>
    </submittedName>
</protein>
<dbReference type="Proteomes" id="UP000295254">
    <property type="component" value="Unassembled WGS sequence"/>
</dbReference>
<dbReference type="STRING" id="95300.SAMN05216558_1624"/>
<dbReference type="AlphaFoldDB" id="A0A1H2N2V3"/>
<name>A0A1H2N2V3_PSEVA</name>
<keyword evidence="1" id="KW-0732">Signal</keyword>
<gene>
    <name evidence="2" type="ORF">EIY72_08785</name>
</gene>